<evidence type="ECO:0000313" key="2">
    <source>
        <dbReference type="EMBL" id="KMS53786.1"/>
    </source>
</evidence>
<name>A0A0J7XPA2_9SPHN</name>
<accession>A0A0J7XPA2</accession>
<keyword evidence="3" id="KW-1185">Reference proteome</keyword>
<sequence>MARNLYDVGDRHPDESGAWLNEKQETRTRVVPIGLLLVALALAIAVALLLAKILPAHGEPMNADAAPMTITDQFALCDDAKGDACVLSASTYAWRGRHYHIADIHVPSATDARCPAEADRAQRGRAALAAMLNGGAFEARPDTADPDPSARLLLRDGVSIGQLMILKGHAKAWSRTPIGWCAG</sequence>
<dbReference type="RefSeq" id="WP_066606427.1">
    <property type="nucleotide sequence ID" value="NZ_KQ130435.1"/>
</dbReference>
<evidence type="ECO:0000313" key="3">
    <source>
        <dbReference type="Proteomes" id="UP000052232"/>
    </source>
</evidence>
<dbReference type="InterPro" id="IPR035437">
    <property type="entry name" value="SNase_OB-fold_sf"/>
</dbReference>
<keyword evidence="1" id="KW-1133">Transmembrane helix</keyword>
<protein>
    <submittedName>
        <fullName evidence="2">Nuclease</fullName>
    </submittedName>
</protein>
<keyword evidence="1" id="KW-0812">Transmembrane</keyword>
<dbReference type="STRING" id="1420583.V473_16340"/>
<keyword evidence="1" id="KW-0472">Membrane</keyword>
<dbReference type="AlphaFoldDB" id="A0A0J7XPA2"/>
<evidence type="ECO:0000256" key="1">
    <source>
        <dbReference type="SAM" id="Phobius"/>
    </source>
</evidence>
<dbReference type="SUPFAM" id="SSF50199">
    <property type="entry name" value="Staphylococcal nuclease"/>
    <property type="match status" value="1"/>
</dbReference>
<dbReference type="PATRIC" id="fig|1420583.3.peg.3071"/>
<gene>
    <name evidence="2" type="ORF">V473_16340</name>
</gene>
<feature type="transmembrane region" description="Helical" evidence="1">
    <location>
        <begin position="30"/>
        <end position="51"/>
    </location>
</feature>
<dbReference type="Proteomes" id="UP000052232">
    <property type="component" value="Unassembled WGS sequence"/>
</dbReference>
<organism evidence="2 3">
    <name type="scientific">Sphingobium cupriresistens LL01</name>
    <dbReference type="NCBI Taxonomy" id="1420583"/>
    <lineage>
        <taxon>Bacteria</taxon>
        <taxon>Pseudomonadati</taxon>
        <taxon>Pseudomonadota</taxon>
        <taxon>Alphaproteobacteria</taxon>
        <taxon>Sphingomonadales</taxon>
        <taxon>Sphingomonadaceae</taxon>
        <taxon>Sphingobium</taxon>
    </lineage>
</organism>
<proteinExistence type="predicted"/>
<dbReference type="EMBL" id="JACT01000004">
    <property type="protein sequence ID" value="KMS53786.1"/>
    <property type="molecule type" value="Genomic_DNA"/>
</dbReference>
<comment type="caution">
    <text evidence="2">The sequence shown here is derived from an EMBL/GenBank/DDBJ whole genome shotgun (WGS) entry which is preliminary data.</text>
</comment>
<reference evidence="2 3" key="1">
    <citation type="journal article" date="2015" name="G3 (Bethesda)">
        <title>Insights into Ongoing Evolution of the Hexachlorocyclohexane Catabolic Pathway from Comparative Genomics of Ten Sphingomonadaceae Strains.</title>
        <authorList>
            <person name="Pearce S.L."/>
            <person name="Oakeshott J.G."/>
            <person name="Pandey G."/>
        </authorList>
    </citation>
    <scope>NUCLEOTIDE SEQUENCE [LARGE SCALE GENOMIC DNA]</scope>
    <source>
        <strain evidence="2 3">LL01</strain>
    </source>
</reference>